<evidence type="ECO:0000313" key="2">
    <source>
        <dbReference type="Proteomes" id="UP000313390"/>
    </source>
</evidence>
<evidence type="ECO:0000313" key="1">
    <source>
        <dbReference type="EMBL" id="TNV10694.1"/>
    </source>
</evidence>
<reference evidence="1 2" key="1">
    <citation type="journal article" date="2011" name="Int. J. Syst. Evol. Microbiol.">
        <title>Ochrobactrum pecoris sp. nov., isolated from farm animals.</title>
        <authorList>
            <person name="Kampfer P."/>
            <person name="Huber B."/>
            <person name="Busse H.J."/>
            <person name="Scholz H.C."/>
            <person name="Tomaso H."/>
            <person name="Hotzel H."/>
            <person name="Melzer F."/>
        </authorList>
    </citation>
    <scope>NUCLEOTIDE SEQUENCE [LARGE SCALE GENOMIC DNA]</scope>
    <source>
        <strain evidence="1 2">08RB2639</strain>
    </source>
</reference>
<dbReference type="AlphaFoldDB" id="A0A5C5CHT0"/>
<dbReference type="EMBL" id="VEWK01000009">
    <property type="protein sequence ID" value="TNV10694.1"/>
    <property type="molecule type" value="Genomic_DNA"/>
</dbReference>
<dbReference type="Proteomes" id="UP000313390">
    <property type="component" value="Unassembled WGS sequence"/>
</dbReference>
<protein>
    <submittedName>
        <fullName evidence="1">Uncharacterized protein</fullName>
    </submittedName>
</protein>
<accession>A0A5C5CHT0</accession>
<organism evidence="1 2">
    <name type="scientific">Brucella pecoris</name>
    <dbReference type="NCBI Taxonomy" id="867683"/>
    <lineage>
        <taxon>Bacteria</taxon>
        <taxon>Pseudomonadati</taxon>
        <taxon>Pseudomonadota</taxon>
        <taxon>Alphaproteobacteria</taxon>
        <taxon>Hyphomicrobiales</taxon>
        <taxon>Brucellaceae</taxon>
        <taxon>Brucella/Ochrobactrum group</taxon>
        <taxon>Brucella</taxon>
    </lineage>
</organism>
<comment type="caution">
    <text evidence="1">The sequence shown here is derived from an EMBL/GenBank/DDBJ whole genome shotgun (WGS) entry which is preliminary data.</text>
</comment>
<gene>
    <name evidence="1" type="ORF">FIB18_16120</name>
</gene>
<name>A0A5C5CHT0_9HYPH</name>
<sequence length="63" mass="7503">MSRSHGEQPMTLVNRKYPFQVVLFLTEWHRTEESQQEFIRLYGGVPYGPTDKKSKSWETSIDR</sequence>
<proteinExistence type="predicted"/>